<dbReference type="GO" id="GO:0009117">
    <property type="term" value="P:nucleotide metabolic process"/>
    <property type="evidence" value="ECO:0007669"/>
    <property type="project" value="UniProtKB-KW"/>
</dbReference>
<dbReference type="Gene3D" id="3.90.950.10">
    <property type="match status" value="1"/>
</dbReference>
<dbReference type="PANTHER" id="PTHR43213">
    <property type="entry name" value="BIFUNCTIONAL DTTP/UTP PYROPHOSPHATASE/METHYLTRANSFERASE PROTEIN-RELATED"/>
    <property type="match status" value="1"/>
</dbReference>
<dbReference type="PANTHER" id="PTHR43213:SF4">
    <property type="entry name" value="7-METHYL-GTP PYROPHOSPHATASE"/>
    <property type="match status" value="1"/>
</dbReference>
<dbReference type="HAMAP" id="MF_00528">
    <property type="entry name" value="Maf"/>
    <property type="match status" value="1"/>
</dbReference>
<dbReference type="InterPro" id="IPR003697">
    <property type="entry name" value="Maf-like"/>
</dbReference>
<organism evidence="3 4">
    <name type="scientific">Candidatus Nomurabacteria bacterium RIFCSPHIGHO2_01_FULL_40_24b</name>
    <dbReference type="NCBI Taxonomy" id="1801739"/>
    <lineage>
        <taxon>Bacteria</taxon>
        <taxon>Candidatus Nomuraibacteriota</taxon>
    </lineage>
</organism>
<gene>
    <name evidence="3" type="ORF">A2647_00795</name>
</gene>
<protein>
    <recommendedName>
        <fullName evidence="2">Nucleoside triphosphate pyrophosphatase</fullName>
        <ecNumber evidence="2">3.6.1.9</ecNumber>
    </recommendedName>
    <alternativeName>
        <fullName evidence="2">Nucleotide pyrophosphatase</fullName>
        <shortName evidence="2">Nucleotide PPase</shortName>
    </alternativeName>
</protein>
<comment type="function">
    <text evidence="2">Nucleoside triphosphate pyrophosphatase. May have a dual role in cell division arrest and in preventing the incorporation of modified nucleotides into cellular nucleic acids.</text>
</comment>
<dbReference type="NCBIfam" id="TIGR00172">
    <property type="entry name" value="maf"/>
    <property type="match status" value="1"/>
</dbReference>
<dbReference type="EC" id="3.6.1.9" evidence="2"/>
<dbReference type="GO" id="GO:0005737">
    <property type="term" value="C:cytoplasm"/>
    <property type="evidence" value="ECO:0007669"/>
    <property type="project" value="UniProtKB-SubCell"/>
</dbReference>
<keyword evidence="1 2" id="KW-0378">Hydrolase</keyword>
<evidence type="ECO:0000256" key="1">
    <source>
        <dbReference type="ARBA" id="ARBA00022801"/>
    </source>
</evidence>
<comment type="similarity">
    <text evidence="2">Belongs to the Maf family.</text>
</comment>
<dbReference type="GO" id="GO:0047429">
    <property type="term" value="F:nucleoside triphosphate diphosphatase activity"/>
    <property type="evidence" value="ECO:0007669"/>
    <property type="project" value="UniProtKB-EC"/>
</dbReference>
<proteinExistence type="inferred from homology"/>
<feature type="active site" description="Proton acceptor" evidence="2">
    <location>
        <position position="69"/>
    </location>
</feature>
<dbReference type="Proteomes" id="UP000177370">
    <property type="component" value="Unassembled WGS sequence"/>
</dbReference>
<comment type="catalytic activity">
    <reaction evidence="2">
        <text>a 2'-deoxyribonucleoside 5'-triphosphate + H2O = a 2'-deoxyribonucleoside 5'-phosphate + diphosphate + H(+)</text>
        <dbReference type="Rhea" id="RHEA:44644"/>
        <dbReference type="ChEBI" id="CHEBI:15377"/>
        <dbReference type="ChEBI" id="CHEBI:15378"/>
        <dbReference type="ChEBI" id="CHEBI:33019"/>
        <dbReference type="ChEBI" id="CHEBI:61560"/>
        <dbReference type="ChEBI" id="CHEBI:65317"/>
        <dbReference type="EC" id="3.6.1.9"/>
    </reaction>
</comment>
<comment type="subcellular location">
    <subcellularLocation>
        <location evidence="2">Cytoplasm</location>
    </subcellularLocation>
</comment>
<sequence>MKLILGSSSKYRKELLEKAGYVFDVMSPNVDEKNIKTDDLYERPLVLAHRKADALIGKVEEASIIITSDVIVVCEGKLYEKPESEEGARQLLKRYSGGLVPEAVCAVVVVNTQTGERHDGVDKSKVFFKPFSDDFIEFLIREGDMLSRAGGFSIQLMKQYVERIEGNHNGIIGLPIQLLESLLKKAGYKYTEAYTEAMPP</sequence>
<evidence type="ECO:0000313" key="3">
    <source>
        <dbReference type="EMBL" id="OGI66277.1"/>
    </source>
</evidence>
<keyword evidence="2" id="KW-0546">Nucleotide metabolism</keyword>
<keyword evidence="2" id="KW-0963">Cytoplasm</keyword>
<comment type="catalytic activity">
    <reaction evidence="2">
        <text>a ribonucleoside 5'-triphosphate + H2O = a ribonucleoside 5'-phosphate + diphosphate + H(+)</text>
        <dbReference type="Rhea" id="RHEA:23996"/>
        <dbReference type="ChEBI" id="CHEBI:15377"/>
        <dbReference type="ChEBI" id="CHEBI:15378"/>
        <dbReference type="ChEBI" id="CHEBI:33019"/>
        <dbReference type="ChEBI" id="CHEBI:58043"/>
        <dbReference type="ChEBI" id="CHEBI:61557"/>
        <dbReference type="EC" id="3.6.1.9"/>
    </reaction>
</comment>
<comment type="cofactor">
    <cofactor evidence="2">
        <name>a divalent metal cation</name>
        <dbReference type="ChEBI" id="CHEBI:60240"/>
    </cofactor>
</comment>
<evidence type="ECO:0000256" key="2">
    <source>
        <dbReference type="HAMAP-Rule" id="MF_00528"/>
    </source>
</evidence>
<dbReference type="PIRSF" id="PIRSF006305">
    <property type="entry name" value="Maf"/>
    <property type="match status" value="1"/>
</dbReference>
<name>A0A1F6V9E6_9BACT</name>
<comment type="caution">
    <text evidence="3">The sequence shown here is derived from an EMBL/GenBank/DDBJ whole genome shotgun (WGS) entry which is preliminary data.</text>
</comment>
<dbReference type="EMBL" id="MFTP01000002">
    <property type="protein sequence ID" value="OGI66277.1"/>
    <property type="molecule type" value="Genomic_DNA"/>
</dbReference>
<comment type="caution">
    <text evidence="2">Lacks conserved residue(s) required for the propagation of feature annotation.</text>
</comment>
<dbReference type="SUPFAM" id="SSF52972">
    <property type="entry name" value="ITPase-like"/>
    <property type="match status" value="1"/>
</dbReference>
<dbReference type="AlphaFoldDB" id="A0A1F6V9E6"/>
<dbReference type="InterPro" id="IPR029001">
    <property type="entry name" value="ITPase-like_fam"/>
</dbReference>
<reference evidence="3 4" key="1">
    <citation type="journal article" date="2016" name="Nat. Commun.">
        <title>Thousands of microbial genomes shed light on interconnected biogeochemical processes in an aquifer system.</title>
        <authorList>
            <person name="Anantharaman K."/>
            <person name="Brown C.T."/>
            <person name="Hug L.A."/>
            <person name="Sharon I."/>
            <person name="Castelle C.J."/>
            <person name="Probst A.J."/>
            <person name="Thomas B.C."/>
            <person name="Singh A."/>
            <person name="Wilkins M.J."/>
            <person name="Karaoz U."/>
            <person name="Brodie E.L."/>
            <person name="Williams K.H."/>
            <person name="Hubbard S.S."/>
            <person name="Banfield J.F."/>
        </authorList>
    </citation>
    <scope>NUCLEOTIDE SEQUENCE [LARGE SCALE GENOMIC DNA]</scope>
</reference>
<accession>A0A1F6V9E6</accession>
<dbReference type="CDD" id="cd00555">
    <property type="entry name" value="Maf"/>
    <property type="match status" value="1"/>
</dbReference>
<evidence type="ECO:0000313" key="4">
    <source>
        <dbReference type="Proteomes" id="UP000177370"/>
    </source>
</evidence>
<dbReference type="Pfam" id="PF02545">
    <property type="entry name" value="Maf"/>
    <property type="match status" value="1"/>
</dbReference>